<sequence>MKKLRMLLLATLALCACSSGGDGAGDSPGVPNPPTGDKRQPINIGMTVNDRENTRVTDLAFEAGDQIGVFVVNRNADGTAQALKTTGNHVDNMRFTYNATWTPDAPIYWLDDKTNADFYIYYPYTATVADVAAMPFSVNADQSAEAAYKAGDVIIGSRTNVAPTEAAVMINARHAMSQLLITLVPGNGFTEETLAAAEVSVRVNGVKTNATINLAAATVTAVGDISSVTPLKAGGAYKALIVPQTVAEGNLLTVTVDGKEYNLVRGLTFESGKRYNCTVVLSKTSEGVNVTIGDWDDDGTDYGGTAE</sequence>
<feature type="chain" id="PRO_5038701492" evidence="1">
    <location>
        <begin position="25"/>
        <end position="307"/>
    </location>
</feature>
<keyword evidence="1" id="KW-0732">Signal</keyword>
<evidence type="ECO:0000313" key="3">
    <source>
        <dbReference type="Proteomes" id="UP000824055"/>
    </source>
</evidence>
<comment type="caution">
    <text evidence="2">The sequence shown here is derived from an EMBL/GenBank/DDBJ whole genome shotgun (WGS) entry which is preliminary data.</text>
</comment>
<dbReference type="Gene3D" id="2.60.40.2630">
    <property type="match status" value="1"/>
</dbReference>
<feature type="signal peptide" evidence="1">
    <location>
        <begin position="1"/>
        <end position="24"/>
    </location>
</feature>
<dbReference type="Proteomes" id="UP000824055">
    <property type="component" value="Unassembled WGS sequence"/>
</dbReference>
<dbReference type="AlphaFoldDB" id="A0A9D2FXV9"/>
<evidence type="ECO:0000256" key="1">
    <source>
        <dbReference type="SAM" id="SignalP"/>
    </source>
</evidence>
<dbReference type="CDD" id="cd13121">
    <property type="entry name" value="BF2867_like_C"/>
    <property type="match status" value="1"/>
</dbReference>
<dbReference type="CDD" id="cd13120">
    <property type="entry name" value="BF2867_like_N"/>
    <property type="match status" value="1"/>
</dbReference>
<organism evidence="2 3">
    <name type="scientific">Candidatus Prevotella avicola</name>
    <dbReference type="NCBI Taxonomy" id="2838738"/>
    <lineage>
        <taxon>Bacteria</taxon>
        <taxon>Pseudomonadati</taxon>
        <taxon>Bacteroidota</taxon>
        <taxon>Bacteroidia</taxon>
        <taxon>Bacteroidales</taxon>
        <taxon>Prevotellaceae</taxon>
        <taxon>Prevotella</taxon>
    </lineage>
</organism>
<reference evidence="2" key="1">
    <citation type="journal article" date="2021" name="PeerJ">
        <title>Extensive microbial diversity within the chicken gut microbiome revealed by metagenomics and culture.</title>
        <authorList>
            <person name="Gilroy R."/>
            <person name="Ravi A."/>
            <person name="Getino M."/>
            <person name="Pursley I."/>
            <person name="Horton D.L."/>
            <person name="Alikhan N.F."/>
            <person name="Baker D."/>
            <person name="Gharbi K."/>
            <person name="Hall N."/>
            <person name="Watson M."/>
            <person name="Adriaenssens E.M."/>
            <person name="Foster-Nyarko E."/>
            <person name="Jarju S."/>
            <person name="Secka A."/>
            <person name="Antonio M."/>
            <person name="Oren A."/>
            <person name="Chaudhuri R.R."/>
            <person name="La Ragione R."/>
            <person name="Hildebrand F."/>
            <person name="Pallen M.J."/>
        </authorList>
    </citation>
    <scope>NUCLEOTIDE SEQUENCE</scope>
    <source>
        <strain evidence="2">ChiHecec3B27-8219</strain>
    </source>
</reference>
<name>A0A9D2FXV9_9BACT</name>
<dbReference type="Gene3D" id="2.60.40.2620">
    <property type="entry name" value="Fimbrillin-like"/>
    <property type="match status" value="1"/>
</dbReference>
<dbReference type="PROSITE" id="PS51257">
    <property type="entry name" value="PROKAR_LIPOPROTEIN"/>
    <property type="match status" value="1"/>
</dbReference>
<gene>
    <name evidence="2" type="ORF">H9966_02910</name>
</gene>
<protein>
    <submittedName>
        <fullName evidence="2">Fimbrillin family protein</fullName>
    </submittedName>
</protein>
<dbReference type="InterPro" id="IPR025049">
    <property type="entry name" value="Mfa-like_1"/>
</dbReference>
<dbReference type="Pfam" id="PF13149">
    <property type="entry name" value="Mfa_like_1"/>
    <property type="match status" value="1"/>
</dbReference>
<dbReference type="EMBL" id="DXBE01000024">
    <property type="protein sequence ID" value="HIZ68822.1"/>
    <property type="molecule type" value="Genomic_DNA"/>
</dbReference>
<reference evidence="2" key="2">
    <citation type="submission" date="2021-04" db="EMBL/GenBank/DDBJ databases">
        <authorList>
            <person name="Gilroy R."/>
        </authorList>
    </citation>
    <scope>NUCLEOTIDE SEQUENCE</scope>
    <source>
        <strain evidence="2">ChiHecec3B27-8219</strain>
    </source>
</reference>
<accession>A0A9D2FXV9</accession>
<proteinExistence type="predicted"/>
<evidence type="ECO:0000313" key="2">
    <source>
        <dbReference type="EMBL" id="HIZ68822.1"/>
    </source>
</evidence>
<dbReference type="InterPro" id="IPR042278">
    <property type="entry name" value="Mfa-like_1_N"/>
</dbReference>